<proteinExistence type="predicted"/>
<sequence>MPTTENAIFPFKAGMNVSDPETDAAKVVESTFATLRTVDGMRQINFGSSVENPTDFQLMVEWDSLQSHKDFMASSTYGPFLDRFMSLVDGEPKMMHADFKPEGNATKCLSAPATEIATFYFDGEPPSDYFENVKKATEGAFKDADGILGWAVGTTHEEVAREGVKGKAAVLLIGWQSVDQHMAFRNTQVFRDNIHLLRGSAKRIEMHHVNPAA</sequence>
<evidence type="ECO:0000313" key="1">
    <source>
        <dbReference type="EMBL" id="CAJ2510121.1"/>
    </source>
</evidence>
<dbReference type="AlphaFoldDB" id="A0AAI8VS59"/>
<comment type="caution">
    <text evidence="1">The sequence shown here is derived from an EMBL/GenBank/DDBJ whole genome shotgun (WGS) entry which is preliminary data.</text>
</comment>
<dbReference type="Gene3D" id="3.30.70.100">
    <property type="match status" value="2"/>
</dbReference>
<evidence type="ECO:0000313" key="2">
    <source>
        <dbReference type="Proteomes" id="UP001295740"/>
    </source>
</evidence>
<gene>
    <name evidence="1" type="ORF">KHLLAP_LOCUS10589</name>
</gene>
<organism evidence="1 2">
    <name type="scientific">Anthostomella pinea</name>
    <dbReference type="NCBI Taxonomy" id="933095"/>
    <lineage>
        <taxon>Eukaryota</taxon>
        <taxon>Fungi</taxon>
        <taxon>Dikarya</taxon>
        <taxon>Ascomycota</taxon>
        <taxon>Pezizomycotina</taxon>
        <taxon>Sordariomycetes</taxon>
        <taxon>Xylariomycetidae</taxon>
        <taxon>Xylariales</taxon>
        <taxon>Xylariaceae</taxon>
        <taxon>Anthostomella</taxon>
    </lineage>
</organism>
<dbReference type="Proteomes" id="UP001295740">
    <property type="component" value="Unassembled WGS sequence"/>
</dbReference>
<reference evidence="1" key="1">
    <citation type="submission" date="2023-10" db="EMBL/GenBank/DDBJ databases">
        <authorList>
            <person name="Hackl T."/>
        </authorList>
    </citation>
    <scope>NUCLEOTIDE SEQUENCE</scope>
</reference>
<protein>
    <submittedName>
        <fullName evidence="1">Uu.00g060210.m01.CDS01</fullName>
    </submittedName>
</protein>
<dbReference type="InterPro" id="IPR011008">
    <property type="entry name" value="Dimeric_a/b-barrel"/>
</dbReference>
<dbReference type="EMBL" id="CAUWAG010000013">
    <property type="protein sequence ID" value="CAJ2510121.1"/>
    <property type="molecule type" value="Genomic_DNA"/>
</dbReference>
<name>A0AAI8VS59_9PEZI</name>
<accession>A0AAI8VS59</accession>
<dbReference type="SUPFAM" id="SSF54909">
    <property type="entry name" value="Dimeric alpha+beta barrel"/>
    <property type="match status" value="1"/>
</dbReference>
<keyword evidence="2" id="KW-1185">Reference proteome</keyword>